<proteinExistence type="predicted"/>
<gene>
    <name evidence="1" type="ORF">BIY26_05245</name>
</gene>
<dbReference type="EMBL" id="MJLX01000009">
    <property type="protein sequence ID" value="RLM27913.1"/>
    <property type="molecule type" value="Genomic_DNA"/>
</dbReference>
<protein>
    <submittedName>
        <fullName evidence="1">Uncharacterized protein</fullName>
    </submittedName>
</protein>
<dbReference type="Proteomes" id="UP000285972">
    <property type="component" value="Unassembled WGS sequence"/>
</dbReference>
<evidence type="ECO:0000313" key="2">
    <source>
        <dbReference type="Proteomes" id="UP000285972"/>
    </source>
</evidence>
<organism evidence="1 2">
    <name type="scientific">Brenneria goodwinii</name>
    <dbReference type="NCBI Taxonomy" id="1109412"/>
    <lineage>
        <taxon>Bacteria</taxon>
        <taxon>Pseudomonadati</taxon>
        <taxon>Pseudomonadota</taxon>
        <taxon>Gammaproteobacteria</taxon>
        <taxon>Enterobacterales</taxon>
        <taxon>Pectobacteriaceae</taxon>
        <taxon>Brenneria</taxon>
    </lineage>
</organism>
<sequence length="60" mass="6568">MSRAGRAFAVIRDGGETEKAADKTVRIFRSFSVRRAAVALMRRAAGISCAEMEQVVEISH</sequence>
<evidence type="ECO:0000313" key="1">
    <source>
        <dbReference type="EMBL" id="RLM27913.1"/>
    </source>
</evidence>
<accession>A0AAE8ESY5</accession>
<name>A0AAE8ESY5_9GAMM</name>
<dbReference type="KEGG" id="bgj:AWC36_18005"/>
<comment type="caution">
    <text evidence="1">The sequence shown here is derived from an EMBL/GenBank/DDBJ whole genome shotgun (WGS) entry which is preliminary data.</text>
</comment>
<reference evidence="1 2" key="1">
    <citation type="submission" date="2016-09" db="EMBL/GenBank/DDBJ databases">
        <authorList>
            <person name="Doonan J."/>
            <person name="Pachebat J.A."/>
            <person name="Golyshin P.N."/>
            <person name="Denman S."/>
            <person name="Mcdonald J.E."/>
        </authorList>
    </citation>
    <scope>NUCLEOTIDE SEQUENCE [LARGE SCALE GENOMIC DNA]</scope>
    <source>
        <strain evidence="1 2">FRB141</strain>
    </source>
</reference>
<dbReference type="AlphaFoldDB" id="A0AAE8ESY5"/>